<evidence type="ECO:0000256" key="6">
    <source>
        <dbReference type="ARBA" id="ARBA00022692"/>
    </source>
</evidence>
<dbReference type="PANTHER" id="PTHR31272:SF6">
    <property type="entry name" value="CYTOCHROME C-TYPE BIOGENESIS CCDA-LIKE CHLOROPLASTIC PROTEIN"/>
    <property type="match status" value="1"/>
</dbReference>
<gene>
    <name evidence="12" type="primary">dsbD</name>
</gene>
<organism evidence="12">
    <name type="scientific">Lympha mucosa</name>
    <dbReference type="NCBI Taxonomy" id="2045360"/>
    <lineage>
        <taxon>Eukaryota</taxon>
        <taxon>Rhodophyta</taxon>
        <taxon>Florideophyceae</taxon>
        <taxon>Nemaliophycidae</taxon>
        <taxon>Batrachospermales</taxon>
        <taxon>Batrachospermaceae</taxon>
        <taxon>Lympha</taxon>
    </lineage>
</organism>
<feature type="transmembrane region" description="Helical" evidence="10">
    <location>
        <begin position="71"/>
        <end position="91"/>
    </location>
</feature>
<feature type="transmembrane region" description="Helical" evidence="10">
    <location>
        <begin position="143"/>
        <end position="170"/>
    </location>
</feature>
<evidence type="ECO:0000256" key="9">
    <source>
        <dbReference type="ARBA" id="ARBA00023136"/>
    </source>
</evidence>
<keyword evidence="7" id="KW-0201">Cytochrome c-type biogenesis</keyword>
<dbReference type="EMBL" id="MN509464">
    <property type="protein sequence ID" value="QHO64047.1"/>
    <property type="molecule type" value="Genomic_DNA"/>
</dbReference>
<keyword evidence="8 10" id="KW-1133">Transmembrane helix</keyword>
<comment type="subcellular location">
    <subcellularLocation>
        <location evidence="1">Membrane</location>
        <topology evidence="1">Multi-pass membrane protein</topology>
    </subcellularLocation>
    <subcellularLocation>
        <location evidence="2">Plastid</location>
        <location evidence="2">Chloroplast</location>
    </subcellularLocation>
</comment>
<evidence type="ECO:0000256" key="4">
    <source>
        <dbReference type="ARBA" id="ARBA00022528"/>
    </source>
</evidence>
<protein>
    <submittedName>
        <fullName evidence="12">Thiol:disulfide interchange protein</fullName>
    </submittedName>
</protein>
<evidence type="ECO:0000256" key="8">
    <source>
        <dbReference type="ARBA" id="ARBA00022989"/>
    </source>
</evidence>
<feature type="transmembrane region" description="Helical" evidence="10">
    <location>
        <begin position="176"/>
        <end position="201"/>
    </location>
</feature>
<sequence>MFIQQLPLYIYEIQHNINIYLIQQINSITFFSFLTIFIGGLLTSLSPCMATSIPIIISYVNTQKQFKNTKWILLLGILTSMLAIGIIAIIIKKNILNQLHYLSFGATLLFIIIGLDLLKIVSIDLSIFKLFSPELKTINNLKLTYMLGISIGLNISPCSTPILAILIIWITNTKNIITGISLLLIYIIGYLSPIIGCLISIRHFNQIKITYKIWYSLELITGALLISTGTFALCNSIISLVAV</sequence>
<keyword evidence="6 10" id="KW-0812">Transmembrane</keyword>
<evidence type="ECO:0000256" key="10">
    <source>
        <dbReference type="SAM" id="Phobius"/>
    </source>
</evidence>
<accession>A0A6B9VQK9</accession>
<feature type="transmembrane region" description="Helical" evidence="10">
    <location>
        <begin position="103"/>
        <end position="122"/>
    </location>
</feature>
<name>A0A6B9VQK9_9FLOR</name>
<comment type="similarity">
    <text evidence="3">Belongs to the DsbD family.</text>
</comment>
<dbReference type="GO" id="GO:0016020">
    <property type="term" value="C:membrane"/>
    <property type="evidence" value="ECO:0007669"/>
    <property type="project" value="UniProtKB-SubCell"/>
</dbReference>
<dbReference type="InterPro" id="IPR051790">
    <property type="entry name" value="Cytochrome_c-biogenesis_DsbD"/>
</dbReference>
<evidence type="ECO:0000313" key="12">
    <source>
        <dbReference type="EMBL" id="QHO64047.1"/>
    </source>
</evidence>
<dbReference type="AlphaFoldDB" id="A0A6B9VQK9"/>
<evidence type="ECO:0000256" key="7">
    <source>
        <dbReference type="ARBA" id="ARBA00022748"/>
    </source>
</evidence>
<geneLocation type="plastid" evidence="12"/>
<dbReference type="InterPro" id="IPR003834">
    <property type="entry name" value="Cyt_c_assmbl_TM_dom"/>
</dbReference>
<evidence type="ECO:0000256" key="1">
    <source>
        <dbReference type="ARBA" id="ARBA00004141"/>
    </source>
</evidence>
<feature type="transmembrane region" description="Helical" evidence="10">
    <location>
        <begin position="213"/>
        <end position="238"/>
    </location>
</feature>
<dbReference type="GO" id="GO:0009507">
    <property type="term" value="C:chloroplast"/>
    <property type="evidence" value="ECO:0007669"/>
    <property type="project" value="UniProtKB-SubCell"/>
</dbReference>
<keyword evidence="9 10" id="KW-0472">Membrane</keyword>
<keyword evidence="5 12" id="KW-0934">Plastid</keyword>
<dbReference type="Pfam" id="PF02683">
    <property type="entry name" value="DsbD_TM"/>
    <property type="match status" value="1"/>
</dbReference>
<proteinExistence type="inferred from homology"/>
<reference evidence="12" key="1">
    <citation type="journal article" date="2020" name="J. Phycol.">
        <title>Relative expression analysis of light-harvesting genes in the freshwater alga Lympha mucosa (Batrachospermales, Rhodophyta).</title>
        <authorList>
            <person name="Evans J.R."/>
            <person name="Vis M.L."/>
        </authorList>
    </citation>
    <scope>NUCLEOTIDE SEQUENCE</scope>
</reference>
<evidence type="ECO:0000259" key="11">
    <source>
        <dbReference type="Pfam" id="PF02683"/>
    </source>
</evidence>
<dbReference type="GO" id="GO:0017004">
    <property type="term" value="P:cytochrome complex assembly"/>
    <property type="evidence" value="ECO:0007669"/>
    <property type="project" value="UniProtKB-KW"/>
</dbReference>
<dbReference type="PANTHER" id="PTHR31272">
    <property type="entry name" value="CYTOCHROME C-TYPE BIOGENESIS PROTEIN HI_1454-RELATED"/>
    <property type="match status" value="1"/>
</dbReference>
<evidence type="ECO:0000256" key="5">
    <source>
        <dbReference type="ARBA" id="ARBA00022640"/>
    </source>
</evidence>
<feature type="transmembrane region" description="Helical" evidence="10">
    <location>
        <begin position="30"/>
        <end position="59"/>
    </location>
</feature>
<feature type="domain" description="Cytochrome C biogenesis protein transmembrane" evidence="11">
    <location>
        <begin position="33"/>
        <end position="195"/>
    </location>
</feature>
<keyword evidence="4" id="KW-0150">Chloroplast</keyword>
<evidence type="ECO:0000256" key="3">
    <source>
        <dbReference type="ARBA" id="ARBA00006143"/>
    </source>
</evidence>
<evidence type="ECO:0000256" key="2">
    <source>
        <dbReference type="ARBA" id="ARBA00004229"/>
    </source>
</evidence>